<name>A0A0V1AV50_TRISP</name>
<keyword evidence="3" id="KW-1185">Reference proteome</keyword>
<accession>A0A0V1AV50</accession>
<evidence type="ECO:0000313" key="2">
    <source>
        <dbReference type="EMBL" id="KRY28664.1"/>
    </source>
</evidence>
<sequence>MVMGHHAKGRENVDGTDRQDHLKTGCDRNEETQTLVLQVSEVMSTGGFVKKKTANNDPAAVAYLPSEAVSPVEMNPLWKALCLYWNRLRDRHSGVHATRQR</sequence>
<proteinExistence type="predicted"/>
<feature type="region of interest" description="Disordered" evidence="1">
    <location>
        <begin position="1"/>
        <end position="29"/>
    </location>
</feature>
<evidence type="ECO:0000313" key="3">
    <source>
        <dbReference type="Proteomes" id="UP000054776"/>
    </source>
</evidence>
<dbReference type="EMBL" id="JYDH01000196">
    <property type="protein sequence ID" value="KRY28664.1"/>
    <property type="molecule type" value="Genomic_DNA"/>
</dbReference>
<protein>
    <submittedName>
        <fullName evidence="2">Uncharacterized protein</fullName>
    </submittedName>
</protein>
<evidence type="ECO:0000256" key="1">
    <source>
        <dbReference type="SAM" id="MobiDB-lite"/>
    </source>
</evidence>
<feature type="compositionally biased region" description="Basic and acidic residues" evidence="1">
    <location>
        <begin position="9"/>
        <end position="29"/>
    </location>
</feature>
<organism evidence="2 3">
    <name type="scientific">Trichinella spiralis</name>
    <name type="common">Trichina worm</name>
    <dbReference type="NCBI Taxonomy" id="6334"/>
    <lineage>
        <taxon>Eukaryota</taxon>
        <taxon>Metazoa</taxon>
        <taxon>Ecdysozoa</taxon>
        <taxon>Nematoda</taxon>
        <taxon>Enoplea</taxon>
        <taxon>Dorylaimia</taxon>
        <taxon>Trichinellida</taxon>
        <taxon>Trichinellidae</taxon>
        <taxon>Trichinella</taxon>
    </lineage>
</organism>
<dbReference type="Proteomes" id="UP000054776">
    <property type="component" value="Unassembled WGS sequence"/>
</dbReference>
<dbReference type="InParanoid" id="A0A0V1AV50"/>
<dbReference type="AlphaFoldDB" id="A0A0V1AV50"/>
<comment type="caution">
    <text evidence="2">The sequence shown here is derived from an EMBL/GenBank/DDBJ whole genome shotgun (WGS) entry which is preliminary data.</text>
</comment>
<gene>
    <name evidence="2" type="ORF">T01_4829</name>
</gene>
<reference evidence="2 3" key="1">
    <citation type="submission" date="2015-01" db="EMBL/GenBank/DDBJ databases">
        <title>Evolution of Trichinella species and genotypes.</title>
        <authorList>
            <person name="Korhonen P.K."/>
            <person name="Edoardo P."/>
            <person name="Giuseppe L.R."/>
            <person name="Gasser R.B."/>
        </authorList>
    </citation>
    <scope>NUCLEOTIDE SEQUENCE [LARGE SCALE GENOMIC DNA]</scope>
    <source>
        <strain evidence="2">ISS3</strain>
    </source>
</reference>